<protein>
    <submittedName>
        <fullName evidence="2">SPBc2 prophage-derived glycosyltransferase SunS</fullName>
        <ecNumber evidence="2">2.4.1.-</ecNumber>
    </submittedName>
</protein>
<dbReference type="EC" id="2.4.1.-" evidence="2"/>
<dbReference type="InterPro" id="IPR001173">
    <property type="entry name" value="Glyco_trans_2-like"/>
</dbReference>
<gene>
    <name evidence="2" type="primary">sunS_1</name>
    <name evidence="2" type="ORF">BRLA_c035720</name>
</gene>
<dbReference type="EMBL" id="CP007806">
    <property type="protein sequence ID" value="AIG27884.1"/>
    <property type="molecule type" value="Genomic_DNA"/>
</dbReference>
<dbReference type="eggNOG" id="COG0463">
    <property type="taxonomic scope" value="Bacteria"/>
</dbReference>
<dbReference type="SUPFAM" id="SSF48452">
    <property type="entry name" value="TPR-like"/>
    <property type="match status" value="1"/>
</dbReference>
<dbReference type="STRING" id="1042163.BRLA_c035720"/>
<dbReference type="PANTHER" id="PTHR43630">
    <property type="entry name" value="POLY-BETA-1,6-N-ACETYL-D-GLUCOSAMINE SYNTHASE"/>
    <property type="match status" value="1"/>
</dbReference>
<dbReference type="HOGENOM" id="CLU_023736_0_0_9"/>
<evidence type="ECO:0000313" key="3">
    <source>
        <dbReference type="Proteomes" id="UP000005850"/>
    </source>
</evidence>
<feature type="domain" description="Glycosyltransferase 2-like" evidence="1">
    <location>
        <begin position="5"/>
        <end position="134"/>
    </location>
</feature>
<name>A0A075R7N8_BRELA</name>
<proteinExistence type="predicted"/>
<dbReference type="SUPFAM" id="SSF53448">
    <property type="entry name" value="Nucleotide-diphospho-sugar transferases"/>
    <property type="match status" value="1"/>
</dbReference>
<dbReference type="Gene3D" id="1.25.40.10">
    <property type="entry name" value="Tetratricopeptide repeat domain"/>
    <property type="match status" value="1"/>
</dbReference>
<dbReference type="InterPro" id="IPR011990">
    <property type="entry name" value="TPR-like_helical_dom_sf"/>
</dbReference>
<organism evidence="2 3">
    <name type="scientific">Brevibacillus laterosporus LMG 15441</name>
    <dbReference type="NCBI Taxonomy" id="1042163"/>
    <lineage>
        <taxon>Bacteria</taxon>
        <taxon>Bacillati</taxon>
        <taxon>Bacillota</taxon>
        <taxon>Bacilli</taxon>
        <taxon>Bacillales</taxon>
        <taxon>Paenibacillaceae</taxon>
        <taxon>Brevibacillus</taxon>
    </lineage>
</organism>
<dbReference type="KEGG" id="blr:BRLA_c035720"/>
<keyword evidence="2" id="KW-0328">Glycosyltransferase</keyword>
<evidence type="ECO:0000259" key="1">
    <source>
        <dbReference type="Pfam" id="PF00535"/>
    </source>
</evidence>
<evidence type="ECO:0000313" key="2">
    <source>
        <dbReference type="EMBL" id="AIG27884.1"/>
    </source>
</evidence>
<dbReference type="GO" id="GO:0016757">
    <property type="term" value="F:glycosyltransferase activity"/>
    <property type="evidence" value="ECO:0007669"/>
    <property type="project" value="UniProtKB-KW"/>
</dbReference>
<dbReference type="InterPro" id="IPR029044">
    <property type="entry name" value="Nucleotide-diphossugar_trans"/>
</dbReference>
<dbReference type="Pfam" id="PF00535">
    <property type="entry name" value="Glycos_transf_2"/>
    <property type="match status" value="1"/>
</dbReference>
<keyword evidence="2" id="KW-0808">Transferase</keyword>
<dbReference type="Gene3D" id="3.90.550.10">
    <property type="entry name" value="Spore Coat Polysaccharide Biosynthesis Protein SpsA, Chain A"/>
    <property type="match status" value="1"/>
</dbReference>
<dbReference type="CDD" id="cd02511">
    <property type="entry name" value="Beta4Glucosyltransferase"/>
    <property type="match status" value="1"/>
</dbReference>
<dbReference type="PANTHER" id="PTHR43630:SF2">
    <property type="entry name" value="GLYCOSYLTRANSFERASE"/>
    <property type="match status" value="1"/>
</dbReference>
<dbReference type="Proteomes" id="UP000005850">
    <property type="component" value="Chromosome"/>
</dbReference>
<dbReference type="RefSeq" id="WP_003336598.1">
    <property type="nucleotide sequence ID" value="NZ_CP007806.1"/>
</dbReference>
<keyword evidence="3" id="KW-1185">Reference proteome</keyword>
<accession>A0A075R7N8</accession>
<reference evidence="2 3" key="1">
    <citation type="journal article" date="2011" name="J. Bacteriol.">
        <title>Genome sequence of Brevibacillus laterosporus LMG 15441, a pathogen of invertebrates.</title>
        <authorList>
            <person name="Djukic M."/>
            <person name="Poehlein A."/>
            <person name="Thurmer A."/>
            <person name="Daniel R."/>
        </authorList>
    </citation>
    <scope>NUCLEOTIDE SEQUENCE [LARGE SCALE GENOMIC DNA]</scope>
    <source>
        <strain evidence="2 3">LMG 15441</strain>
    </source>
</reference>
<sequence length="365" mass="43395">MATISLCMIVKNEEKSIARCLRSVKGAVDEIIIVDTGSTDKTIKEAKAFTKKIFHFKWVNDFSKARNFSFQQATMDYIMWMDADDVLEEIDRKKLQLYKHKIDPSIDVIIMPYHTSKDEFGNIILPYSRERMIKRTHKHSWIGMVHEYIQYSYAKCFEVDIAVTHRPREQKFHNRNLQLYESAIADGILLSPRDKYYYANELKDHERYEEAIEIYKKFVNKELPPVEEPGMLLEQLCFCYERLQLPEEEIKYALKSLEYGLPRAEACCRLGYYFLQKNEPKRALFWYDLATTISKPKSWGFRKEACWTWLPHLQLCVCYDRLEQFEKAYKHNELARAYRPTDPIILSNRNYLTNRLEELGIPIPS</sequence>
<dbReference type="AlphaFoldDB" id="A0A075R7N8"/>